<feature type="region of interest" description="Disordered" evidence="1">
    <location>
        <begin position="1"/>
        <end position="103"/>
    </location>
</feature>
<evidence type="ECO:0000313" key="2">
    <source>
        <dbReference type="EMBL" id="EJT51014.1"/>
    </source>
</evidence>
<evidence type="ECO:0000256" key="1">
    <source>
        <dbReference type="SAM" id="MobiDB-lite"/>
    </source>
</evidence>
<dbReference type="Proteomes" id="UP000002748">
    <property type="component" value="Unassembled WGS sequence"/>
</dbReference>
<evidence type="ECO:0000313" key="3">
    <source>
        <dbReference type="Proteomes" id="UP000002748"/>
    </source>
</evidence>
<dbReference type="AlphaFoldDB" id="J6F239"/>
<organism evidence="2 3">
    <name type="scientific">Trichosporon asahii var. asahii (strain ATCC 90039 / CBS 2479 / JCM 2466 / KCTC 7840 / NBRC 103889/ NCYC 2677 / UAMH 7654)</name>
    <name type="common">Yeast</name>
    <dbReference type="NCBI Taxonomy" id="1186058"/>
    <lineage>
        <taxon>Eukaryota</taxon>
        <taxon>Fungi</taxon>
        <taxon>Dikarya</taxon>
        <taxon>Basidiomycota</taxon>
        <taxon>Agaricomycotina</taxon>
        <taxon>Tremellomycetes</taxon>
        <taxon>Trichosporonales</taxon>
        <taxon>Trichosporonaceae</taxon>
        <taxon>Trichosporon</taxon>
    </lineage>
</organism>
<dbReference type="EMBL" id="ALBS01000077">
    <property type="protein sequence ID" value="EJT51014.1"/>
    <property type="molecule type" value="Genomic_DNA"/>
</dbReference>
<dbReference type="OrthoDB" id="2585541at2759"/>
<name>J6F239_TRIAS</name>
<dbReference type="GeneID" id="25991320"/>
<reference evidence="2 3" key="1">
    <citation type="journal article" date="2012" name="Eukaryot. Cell">
        <title>Draft genome sequence of CBS 2479, the standard type strain of Trichosporon asahii.</title>
        <authorList>
            <person name="Yang R.Y."/>
            <person name="Li H.T."/>
            <person name="Zhu H."/>
            <person name="Zhou G.P."/>
            <person name="Wang M."/>
            <person name="Wang L."/>
        </authorList>
    </citation>
    <scope>NUCLEOTIDE SEQUENCE [LARGE SCALE GENOMIC DNA]</scope>
    <source>
        <strain evidence="3">ATCC 90039 / CBS 2479 / JCM 2466 / KCTC 7840 / NCYC 2677 / UAMH 7654</strain>
    </source>
</reference>
<sequence>MGNCFSSKKQGQVLGSGPPSAGASAGASAPSVGGTPVSPSGNTIGGSGNPDDPRAAALRAAEARAQAAGNRGVSPTNAKAGQLSQKLAMERRTSSTANVKGNPNERMMVSCLECEIGADIRMPASGTSLSGGFVLISLVLFGKAPRI</sequence>
<proteinExistence type="predicted"/>
<dbReference type="HOGENOM" id="CLU_1769398_0_0_1"/>
<feature type="compositionally biased region" description="Low complexity" evidence="1">
    <location>
        <begin position="55"/>
        <end position="68"/>
    </location>
</feature>
<feature type="compositionally biased region" description="Polar residues" evidence="1">
    <location>
        <begin position="73"/>
        <end position="85"/>
    </location>
</feature>
<dbReference type="KEGG" id="tasa:A1Q1_07808"/>
<protein>
    <submittedName>
        <fullName evidence="2">Uncharacterized protein</fullName>
    </submittedName>
</protein>
<gene>
    <name evidence="2" type="ORF">A1Q1_07808</name>
</gene>
<accession>J6F239</accession>
<dbReference type="VEuPathDB" id="FungiDB:A1Q1_07808"/>
<feature type="compositionally biased region" description="Polar residues" evidence="1">
    <location>
        <begin position="1"/>
        <end position="10"/>
    </location>
</feature>
<dbReference type="RefSeq" id="XP_014182295.1">
    <property type="nucleotide sequence ID" value="XM_014326820.1"/>
</dbReference>
<comment type="caution">
    <text evidence="2">The sequence shown here is derived from an EMBL/GenBank/DDBJ whole genome shotgun (WGS) entry which is preliminary data.</text>
</comment>
<feature type="compositionally biased region" description="Low complexity" evidence="1">
    <location>
        <begin position="15"/>
        <end position="34"/>
    </location>
</feature>